<evidence type="ECO:0000256" key="2">
    <source>
        <dbReference type="ARBA" id="ARBA00022833"/>
    </source>
</evidence>
<dbReference type="AlphaFoldDB" id="A0A162N5M1"/>
<sequence>MVWQARQLNPALLRQPIQTLSPFPEITGFQERQLFYFFRQNFVLAATTVFDAEFWSPTSLLACQRYPAGWHAALAMAAFLQQTKRHHEAKSHDESDDQRALNQWLQDEDERYELEHCNKAMRCLIGLDLSTVSYADQEMVLVSSLLLTRYYRLRGNPTGALIQVRNGLGLLNQWDRWQCTTGQRSDACLPNCVTRVSSIWYPFVRLYMELLDSPLHVAVASQMLPISPPEISNSRPFKSVDEVFKEMLAILMSLRYSCGSNILVPVLIPNFQQHRRSHRKLYEAWKWKFAEYRHSAQFGSGDPFGQTNSWGIRLKIVKMYEQRIYMSMNLDPSKGNLAWDELSHHFERIIAFADDIIDTRRRLNAYETFPAKALMCMIPNLGDLLQVICSVVRDRAILGRALVLLKQHEYRSGFFRSGFFRSAFVAQLLETKAEAEQTGTQTKACAVNAISCPVLGTLV</sequence>
<dbReference type="OrthoDB" id="3145928at2759"/>
<comment type="caution">
    <text evidence="7">The sequence shown here is derived from an EMBL/GenBank/DDBJ whole genome shotgun (WGS) entry which is preliminary data.</text>
</comment>
<organism evidence="7 8">
    <name type="scientific">Akanthomyces lecanii RCEF 1005</name>
    <dbReference type="NCBI Taxonomy" id="1081108"/>
    <lineage>
        <taxon>Eukaryota</taxon>
        <taxon>Fungi</taxon>
        <taxon>Dikarya</taxon>
        <taxon>Ascomycota</taxon>
        <taxon>Pezizomycotina</taxon>
        <taxon>Sordariomycetes</taxon>
        <taxon>Hypocreomycetidae</taxon>
        <taxon>Hypocreales</taxon>
        <taxon>Cordycipitaceae</taxon>
        <taxon>Akanthomyces</taxon>
        <taxon>Cordyceps confragosa</taxon>
    </lineage>
</organism>
<dbReference type="Proteomes" id="UP000076881">
    <property type="component" value="Unassembled WGS sequence"/>
</dbReference>
<evidence type="ECO:0000256" key="4">
    <source>
        <dbReference type="ARBA" id="ARBA00023125"/>
    </source>
</evidence>
<keyword evidence="8" id="KW-1185">Reference proteome</keyword>
<dbReference type="GO" id="GO:0003677">
    <property type="term" value="F:DNA binding"/>
    <property type="evidence" value="ECO:0007669"/>
    <property type="project" value="UniProtKB-KW"/>
</dbReference>
<keyword evidence="4" id="KW-0238">DNA-binding</keyword>
<keyword evidence="3" id="KW-0805">Transcription regulation</keyword>
<keyword evidence="5" id="KW-0804">Transcription</keyword>
<dbReference type="GO" id="GO:0046872">
    <property type="term" value="F:metal ion binding"/>
    <property type="evidence" value="ECO:0007669"/>
    <property type="project" value="UniProtKB-KW"/>
</dbReference>
<dbReference type="PANTHER" id="PTHR36206">
    <property type="entry name" value="ASPERCRYPTIN BIOSYNTHESIS CLUSTER-SPECIFIC TRANSCRIPTION REGULATOR ATNN-RELATED"/>
    <property type="match status" value="1"/>
</dbReference>
<proteinExistence type="predicted"/>
<keyword evidence="2" id="KW-0862">Zinc</keyword>
<dbReference type="InterPro" id="IPR052360">
    <property type="entry name" value="Transcr_Regulatory_Proteins"/>
</dbReference>
<dbReference type="PANTHER" id="PTHR36206:SF13">
    <property type="entry name" value="TRANSCRIPTIONAL REGULATORY PROTEIN MOC3"/>
    <property type="match status" value="1"/>
</dbReference>
<protein>
    <recommendedName>
        <fullName evidence="9">C6 zinc finger domain protein</fullName>
    </recommendedName>
</protein>
<keyword evidence="6" id="KW-0539">Nucleus</keyword>
<dbReference type="EMBL" id="AZHF01000004">
    <property type="protein sequence ID" value="OAA75919.1"/>
    <property type="molecule type" value="Genomic_DNA"/>
</dbReference>
<evidence type="ECO:0000256" key="3">
    <source>
        <dbReference type="ARBA" id="ARBA00023015"/>
    </source>
</evidence>
<accession>A0A162N5M1</accession>
<reference evidence="7 8" key="1">
    <citation type="journal article" date="2016" name="Genome Biol. Evol.">
        <title>Divergent and convergent evolution of fungal pathogenicity.</title>
        <authorList>
            <person name="Shang Y."/>
            <person name="Xiao G."/>
            <person name="Zheng P."/>
            <person name="Cen K."/>
            <person name="Zhan S."/>
            <person name="Wang C."/>
        </authorList>
    </citation>
    <scope>NUCLEOTIDE SEQUENCE [LARGE SCALE GENOMIC DNA]</scope>
    <source>
        <strain evidence="7 8">RCEF 1005</strain>
    </source>
</reference>
<keyword evidence="1" id="KW-0479">Metal-binding</keyword>
<evidence type="ECO:0000313" key="8">
    <source>
        <dbReference type="Proteomes" id="UP000076881"/>
    </source>
</evidence>
<name>A0A162N5M1_CORDF</name>
<evidence type="ECO:0000256" key="1">
    <source>
        <dbReference type="ARBA" id="ARBA00022723"/>
    </source>
</evidence>
<evidence type="ECO:0000313" key="7">
    <source>
        <dbReference type="EMBL" id="OAA75919.1"/>
    </source>
</evidence>
<evidence type="ECO:0008006" key="9">
    <source>
        <dbReference type="Google" id="ProtNLM"/>
    </source>
</evidence>
<gene>
    <name evidence="7" type="ORF">LEL_05603</name>
</gene>
<evidence type="ECO:0000256" key="5">
    <source>
        <dbReference type="ARBA" id="ARBA00023163"/>
    </source>
</evidence>
<evidence type="ECO:0000256" key="6">
    <source>
        <dbReference type="ARBA" id="ARBA00023242"/>
    </source>
</evidence>